<evidence type="ECO:0000256" key="1">
    <source>
        <dbReference type="ARBA" id="ARBA00004651"/>
    </source>
</evidence>
<keyword evidence="6 7" id="KW-0472">Membrane</keyword>
<name>A0ABT1X6V2_9PROT</name>
<gene>
    <name evidence="9" type="ORF">NRP21_17400</name>
</gene>
<accession>A0ABT1X6V2</accession>
<feature type="transmembrane region" description="Helical" evidence="7">
    <location>
        <begin position="298"/>
        <end position="317"/>
    </location>
</feature>
<evidence type="ECO:0000256" key="3">
    <source>
        <dbReference type="ARBA" id="ARBA00022475"/>
    </source>
</evidence>
<keyword evidence="10" id="KW-1185">Reference proteome</keyword>
<keyword evidence="3" id="KW-1003">Cell membrane</keyword>
<dbReference type="Pfam" id="PF19300">
    <property type="entry name" value="BPD_transp_1_N"/>
    <property type="match status" value="1"/>
</dbReference>
<reference evidence="9 10" key="1">
    <citation type="submission" date="2022-06" db="EMBL/GenBank/DDBJ databases">
        <title>Roseomonas CN29.</title>
        <authorList>
            <person name="Cheng Y."/>
            <person name="He X."/>
        </authorList>
    </citation>
    <scope>NUCLEOTIDE SEQUENCE [LARGE SCALE GENOMIC DNA]</scope>
    <source>
        <strain evidence="9 10">CN29</strain>
    </source>
</reference>
<feature type="transmembrane region" description="Helical" evidence="7">
    <location>
        <begin position="140"/>
        <end position="168"/>
    </location>
</feature>
<evidence type="ECO:0000313" key="9">
    <source>
        <dbReference type="EMBL" id="MCR0983834.1"/>
    </source>
</evidence>
<evidence type="ECO:0000256" key="6">
    <source>
        <dbReference type="ARBA" id="ARBA00023136"/>
    </source>
</evidence>
<dbReference type="InterPro" id="IPR035906">
    <property type="entry name" value="MetI-like_sf"/>
</dbReference>
<evidence type="ECO:0000256" key="2">
    <source>
        <dbReference type="ARBA" id="ARBA00022448"/>
    </source>
</evidence>
<feature type="transmembrane region" description="Helical" evidence="7">
    <location>
        <begin position="110"/>
        <end position="133"/>
    </location>
</feature>
<feature type="transmembrane region" description="Helical" evidence="7">
    <location>
        <begin position="21"/>
        <end position="39"/>
    </location>
</feature>
<feature type="domain" description="ABC transmembrane type-1" evidence="8">
    <location>
        <begin position="106"/>
        <end position="321"/>
    </location>
</feature>
<proteinExistence type="inferred from homology"/>
<evidence type="ECO:0000256" key="5">
    <source>
        <dbReference type="ARBA" id="ARBA00022989"/>
    </source>
</evidence>
<dbReference type="RefSeq" id="WP_257717499.1">
    <property type="nucleotide sequence ID" value="NZ_JANJOU010000016.1"/>
</dbReference>
<dbReference type="PANTHER" id="PTHR43163">
    <property type="entry name" value="DIPEPTIDE TRANSPORT SYSTEM PERMEASE PROTEIN DPPB-RELATED"/>
    <property type="match status" value="1"/>
</dbReference>
<protein>
    <submittedName>
        <fullName evidence="9">ABC transporter permease</fullName>
    </submittedName>
</protein>
<feature type="transmembrane region" description="Helical" evidence="7">
    <location>
        <begin position="252"/>
        <end position="278"/>
    </location>
</feature>
<keyword evidence="5 7" id="KW-1133">Transmembrane helix</keyword>
<comment type="similarity">
    <text evidence="7">Belongs to the binding-protein-dependent transport system permease family.</text>
</comment>
<dbReference type="PANTHER" id="PTHR43163:SF9">
    <property type="entry name" value="ABC TRANSPORTER PERMEASE PROTEIN"/>
    <property type="match status" value="1"/>
</dbReference>
<keyword evidence="2 7" id="KW-0813">Transport</keyword>
<evidence type="ECO:0000313" key="10">
    <source>
        <dbReference type="Proteomes" id="UP001524642"/>
    </source>
</evidence>
<dbReference type="Pfam" id="PF00528">
    <property type="entry name" value="BPD_transp_1"/>
    <property type="match status" value="1"/>
</dbReference>
<organism evidence="9 10">
    <name type="scientific">Roseomonas populi</name>
    <dbReference type="NCBI Taxonomy" id="3121582"/>
    <lineage>
        <taxon>Bacteria</taxon>
        <taxon>Pseudomonadati</taxon>
        <taxon>Pseudomonadota</taxon>
        <taxon>Alphaproteobacteria</taxon>
        <taxon>Acetobacterales</taxon>
        <taxon>Roseomonadaceae</taxon>
        <taxon>Roseomonas</taxon>
    </lineage>
</organism>
<comment type="caution">
    <text evidence="9">The sequence shown here is derived from an EMBL/GenBank/DDBJ whole genome shotgun (WGS) entry which is preliminary data.</text>
</comment>
<dbReference type="PROSITE" id="PS50928">
    <property type="entry name" value="ABC_TM1"/>
    <property type="match status" value="1"/>
</dbReference>
<comment type="subcellular location">
    <subcellularLocation>
        <location evidence="1 7">Cell membrane</location>
        <topology evidence="1 7">Multi-pass membrane protein</topology>
    </subcellularLocation>
</comment>
<dbReference type="Proteomes" id="UP001524642">
    <property type="component" value="Unassembled WGS sequence"/>
</dbReference>
<evidence type="ECO:0000256" key="4">
    <source>
        <dbReference type="ARBA" id="ARBA00022692"/>
    </source>
</evidence>
<dbReference type="Gene3D" id="1.10.3720.10">
    <property type="entry name" value="MetI-like"/>
    <property type="match status" value="1"/>
</dbReference>
<dbReference type="CDD" id="cd06261">
    <property type="entry name" value="TM_PBP2"/>
    <property type="match status" value="1"/>
</dbReference>
<evidence type="ECO:0000259" key="8">
    <source>
        <dbReference type="PROSITE" id="PS50928"/>
    </source>
</evidence>
<dbReference type="InterPro" id="IPR000515">
    <property type="entry name" value="MetI-like"/>
</dbReference>
<keyword evidence="4 7" id="KW-0812">Transmembrane</keyword>
<evidence type="ECO:0000256" key="7">
    <source>
        <dbReference type="RuleBase" id="RU363032"/>
    </source>
</evidence>
<dbReference type="EMBL" id="JANJOU010000016">
    <property type="protein sequence ID" value="MCR0983834.1"/>
    <property type="molecule type" value="Genomic_DNA"/>
</dbReference>
<sequence length="331" mass="35606">MAGPGGKGSRWRFLGRRALQGLPTILLIVTFNFFLLRLAPGDPATVMAGEAGAATPEYMAQLRAQFGLDRPLLFQYASYVWNILTLDFGYSFRYQESNLSLILGRMSATLLLMGASVLLSVGLGTLLGLIAAVRRNRIEAALILLATVLAYASPIFWLGLMFIVVFAIQLGWVPTSGMTTVGGPVGGVAHVLDVLHHLVLPALTLSLFYMALYTRLMRASVLENLRMNYVVTARAKGVPPRRLVFRHVLRNAVLPIVTMAGVQIGGALGGSVVVESVFGWPGLGQLAFEALFARDLNLLLGILTLSSAVVVVANLLVDLIHSIIDPRVALA</sequence>
<dbReference type="SUPFAM" id="SSF161098">
    <property type="entry name" value="MetI-like"/>
    <property type="match status" value="1"/>
</dbReference>
<feature type="transmembrane region" description="Helical" evidence="7">
    <location>
        <begin position="188"/>
        <end position="212"/>
    </location>
</feature>
<dbReference type="InterPro" id="IPR045621">
    <property type="entry name" value="BPD_transp_1_N"/>
</dbReference>